<proteinExistence type="predicted"/>
<organism evidence="2 3">
    <name type="scientific">Dendrobium catenatum</name>
    <dbReference type="NCBI Taxonomy" id="906689"/>
    <lineage>
        <taxon>Eukaryota</taxon>
        <taxon>Viridiplantae</taxon>
        <taxon>Streptophyta</taxon>
        <taxon>Embryophyta</taxon>
        <taxon>Tracheophyta</taxon>
        <taxon>Spermatophyta</taxon>
        <taxon>Magnoliopsida</taxon>
        <taxon>Liliopsida</taxon>
        <taxon>Asparagales</taxon>
        <taxon>Orchidaceae</taxon>
        <taxon>Epidendroideae</taxon>
        <taxon>Malaxideae</taxon>
        <taxon>Dendrobiinae</taxon>
        <taxon>Dendrobium</taxon>
    </lineage>
</organism>
<dbReference type="Pfam" id="PF13966">
    <property type="entry name" value="zf-RVT"/>
    <property type="match status" value="1"/>
</dbReference>
<evidence type="ECO:0000313" key="3">
    <source>
        <dbReference type="Proteomes" id="UP000233837"/>
    </source>
</evidence>
<dbReference type="PANTHER" id="PTHR33116:SF78">
    <property type="entry name" value="OS12G0587133 PROTEIN"/>
    <property type="match status" value="1"/>
</dbReference>
<name>A0A2I0VLI2_9ASPA</name>
<reference evidence="2 3" key="2">
    <citation type="journal article" date="2017" name="Nature">
        <title>The Apostasia genome and the evolution of orchids.</title>
        <authorList>
            <person name="Zhang G.Q."/>
            <person name="Liu K.W."/>
            <person name="Li Z."/>
            <person name="Lohaus R."/>
            <person name="Hsiao Y.Y."/>
            <person name="Niu S.C."/>
            <person name="Wang J.Y."/>
            <person name="Lin Y.C."/>
            <person name="Xu Q."/>
            <person name="Chen L.J."/>
            <person name="Yoshida K."/>
            <person name="Fujiwara S."/>
            <person name="Wang Z.W."/>
            <person name="Zhang Y.Q."/>
            <person name="Mitsuda N."/>
            <person name="Wang M."/>
            <person name="Liu G.H."/>
            <person name="Pecoraro L."/>
            <person name="Huang H.X."/>
            <person name="Xiao X.J."/>
            <person name="Lin M."/>
            <person name="Wu X.Y."/>
            <person name="Wu W.L."/>
            <person name="Chen Y.Y."/>
            <person name="Chang S.B."/>
            <person name="Sakamoto S."/>
            <person name="Ohme-Takagi M."/>
            <person name="Yagi M."/>
            <person name="Zeng S.J."/>
            <person name="Shen C.Y."/>
            <person name="Yeh C.M."/>
            <person name="Luo Y.B."/>
            <person name="Tsai W.C."/>
            <person name="Van de Peer Y."/>
            <person name="Liu Z.J."/>
        </authorList>
    </citation>
    <scope>NUCLEOTIDE SEQUENCE [LARGE SCALE GENOMIC DNA]</scope>
    <source>
        <tissue evidence="2">The whole plant</tissue>
    </source>
</reference>
<accession>A0A2I0VLI2</accession>
<sequence>MWLAHGEDDLKFLYTRVRRRKNISSSSLVASDDLIVRQDSINSIISHFENLFNAPHPVAFTDPLPIPKGNVIPLHLSSLLTGLVSDEEIKAAIFAGSSTSSPGPDGFNFEFYKSSWLITGPLICKAVKSFFAKGYLPNKVKASAIALIPKFAHASNISDFRPIALCNVFYKIISKILASRMKDIMPFIIGNNQGGFIKNRIATDNILLASEILLDFKLSAKMKLLCAKLDIRKAFDSVSRDFILVRMKQKGFPPQFINWIKVCISDIHFSICIDGALEGYFHSSSGIRQGCPLSPYLFCIAMDAFSCMIDNPSSNDRFIGIQRKEMALTHLLYADDLLIFGEASSLNCTVLMGILDSFAKMSGLLVNHEKSKLIISKAIPNTLAVCEALNLNSLGDKMTYLGIPISVKKLCSADFQPLLNSISNHLAGWKARLLSIAGRLQYIKYTIYNTISYWIRGTILPKSCIKSLCRMCSRFLFFGDSGIKKLQLISWKRTCRPKHLGGLGIPDLASLQFANSCSLVFRFYNSKSILFDFLYAKYGTPWTPAHCNVSNTWREIERAATQITSKIQNSNGTLFWHNRRKASFSSFINFFHREDSMVDWYKYVWHKHYALKYSIYSWIAINNGLKTADELIKRSIIVPSTCSLCFSHPETNCHLMFECDYSFTVLHNLIPMVGDFLLRPRLRQVINFLGEQTYSGKKQKELLLLTACCATYYLWRERNERKFNFKFRNTSSLCLVIKYAVEAKISSWKHSENLITPWHMYCN</sequence>
<keyword evidence="3" id="KW-1185">Reference proteome</keyword>
<dbReference type="CDD" id="cd01650">
    <property type="entry name" value="RT_nLTR_like"/>
    <property type="match status" value="1"/>
</dbReference>
<gene>
    <name evidence="2" type="ORF">MA16_Dca005190</name>
</gene>
<dbReference type="EMBL" id="KZ503429">
    <property type="protein sequence ID" value="PKU64267.1"/>
    <property type="molecule type" value="Genomic_DNA"/>
</dbReference>
<protein>
    <submittedName>
        <fullName evidence="2">Ribonuclease H protein</fullName>
    </submittedName>
</protein>
<evidence type="ECO:0000259" key="1">
    <source>
        <dbReference type="PROSITE" id="PS50878"/>
    </source>
</evidence>
<dbReference type="AlphaFoldDB" id="A0A2I0VLI2"/>
<dbReference type="Proteomes" id="UP000233837">
    <property type="component" value="Unassembled WGS sequence"/>
</dbReference>
<dbReference type="Pfam" id="PF00078">
    <property type="entry name" value="RVT_1"/>
    <property type="match status" value="1"/>
</dbReference>
<dbReference type="SUPFAM" id="SSF56672">
    <property type="entry name" value="DNA/RNA polymerases"/>
    <property type="match status" value="1"/>
</dbReference>
<evidence type="ECO:0000313" key="2">
    <source>
        <dbReference type="EMBL" id="PKU64267.1"/>
    </source>
</evidence>
<dbReference type="PANTHER" id="PTHR33116">
    <property type="entry name" value="REVERSE TRANSCRIPTASE ZINC-BINDING DOMAIN-CONTAINING PROTEIN-RELATED-RELATED"/>
    <property type="match status" value="1"/>
</dbReference>
<dbReference type="InterPro" id="IPR026960">
    <property type="entry name" value="RVT-Znf"/>
</dbReference>
<dbReference type="PROSITE" id="PS50878">
    <property type="entry name" value="RT_POL"/>
    <property type="match status" value="1"/>
</dbReference>
<dbReference type="InterPro" id="IPR043502">
    <property type="entry name" value="DNA/RNA_pol_sf"/>
</dbReference>
<reference evidence="2 3" key="1">
    <citation type="journal article" date="2016" name="Sci. Rep.">
        <title>The Dendrobium catenatum Lindl. genome sequence provides insights into polysaccharide synthase, floral development and adaptive evolution.</title>
        <authorList>
            <person name="Zhang G.Q."/>
            <person name="Xu Q."/>
            <person name="Bian C."/>
            <person name="Tsai W.C."/>
            <person name="Yeh C.M."/>
            <person name="Liu K.W."/>
            <person name="Yoshida K."/>
            <person name="Zhang L.S."/>
            <person name="Chang S.B."/>
            <person name="Chen F."/>
            <person name="Shi Y."/>
            <person name="Su Y.Y."/>
            <person name="Zhang Y.Q."/>
            <person name="Chen L.J."/>
            <person name="Yin Y."/>
            <person name="Lin M."/>
            <person name="Huang H."/>
            <person name="Deng H."/>
            <person name="Wang Z.W."/>
            <person name="Zhu S.L."/>
            <person name="Zhao X."/>
            <person name="Deng C."/>
            <person name="Niu S.C."/>
            <person name="Huang J."/>
            <person name="Wang M."/>
            <person name="Liu G.H."/>
            <person name="Yang H.J."/>
            <person name="Xiao X.J."/>
            <person name="Hsiao Y.Y."/>
            <person name="Wu W.L."/>
            <person name="Chen Y.Y."/>
            <person name="Mitsuda N."/>
            <person name="Ohme-Takagi M."/>
            <person name="Luo Y.B."/>
            <person name="Van de Peer Y."/>
            <person name="Liu Z.J."/>
        </authorList>
    </citation>
    <scope>NUCLEOTIDE SEQUENCE [LARGE SCALE GENOMIC DNA]</scope>
    <source>
        <tissue evidence="2">The whole plant</tissue>
    </source>
</reference>
<dbReference type="InterPro" id="IPR000477">
    <property type="entry name" value="RT_dom"/>
</dbReference>
<feature type="domain" description="Reverse transcriptase" evidence="1">
    <location>
        <begin position="129"/>
        <end position="405"/>
    </location>
</feature>
<dbReference type="STRING" id="906689.A0A2I0VLI2"/>